<dbReference type="EMBL" id="JBGFUD010000122">
    <property type="protein sequence ID" value="MFH4973737.1"/>
    <property type="molecule type" value="Genomic_DNA"/>
</dbReference>
<dbReference type="InterPro" id="IPR025704">
    <property type="entry name" value="E3_Ub_ligase_UBR4_C"/>
</dbReference>
<dbReference type="Pfam" id="PF13764">
    <property type="entry name" value="E3_UbLigase_R4"/>
    <property type="match status" value="1"/>
</dbReference>
<dbReference type="AlphaFoldDB" id="A0ABD6E472"/>
<dbReference type="PROSITE" id="PS52043">
    <property type="entry name" value="UBR4_E3"/>
    <property type="match status" value="1"/>
</dbReference>
<dbReference type="GO" id="GO:0008270">
    <property type="term" value="F:zinc ion binding"/>
    <property type="evidence" value="ECO:0007669"/>
    <property type="project" value="UniProtKB-KW"/>
</dbReference>
<evidence type="ECO:0000256" key="1">
    <source>
        <dbReference type="PROSITE-ProRule" id="PRU01388"/>
    </source>
</evidence>
<comment type="caution">
    <text evidence="4">The sequence shown here is derived from an EMBL/GenBank/DDBJ whole genome shotgun (WGS) entry which is preliminary data.</text>
</comment>
<organism evidence="4 5">
    <name type="scientific">Gnathostoma spinigerum</name>
    <dbReference type="NCBI Taxonomy" id="75299"/>
    <lineage>
        <taxon>Eukaryota</taxon>
        <taxon>Metazoa</taxon>
        <taxon>Ecdysozoa</taxon>
        <taxon>Nematoda</taxon>
        <taxon>Chromadorea</taxon>
        <taxon>Rhabditida</taxon>
        <taxon>Spirurina</taxon>
        <taxon>Gnathostomatomorpha</taxon>
        <taxon>Gnathostomatoidea</taxon>
        <taxon>Gnathostomatidae</taxon>
        <taxon>Gnathostoma</taxon>
    </lineage>
</organism>
<keyword evidence="2" id="KW-0175">Coiled coil</keyword>
<keyword evidence="1" id="KW-0863">Zinc-finger</keyword>
<evidence type="ECO:0000256" key="2">
    <source>
        <dbReference type="SAM" id="Coils"/>
    </source>
</evidence>
<dbReference type="PANTHER" id="PTHR21725">
    <property type="entry name" value="E3 UBIQUITIN-PROTEIN LIGASE UBR4"/>
    <property type="match status" value="1"/>
</dbReference>
<comment type="similarity">
    <text evidence="1">Belongs to the UBR4 family.</text>
</comment>
<accession>A0ABD6E472</accession>
<proteinExistence type="inferred from homology"/>
<evidence type="ECO:0000313" key="5">
    <source>
        <dbReference type="Proteomes" id="UP001608902"/>
    </source>
</evidence>
<gene>
    <name evidence="4" type="ORF">AB6A40_000446</name>
</gene>
<feature type="coiled-coil region" evidence="2">
    <location>
        <begin position="327"/>
        <end position="364"/>
    </location>
</feature>
<evidence type="ECO:0000313" key="4">
    <source>
        <dbReference type="EMBL" id="MFH4973737.1"/>
    </source>
</evidence>
<protein>
    <recommendedName>
        <fullName evidence="3">E3 ubiquitin ligase UBR4 C-terminal domain-containing protein</fullName>
    </recommendedName>
</protein>
<name>A0ABD6E472_9BILA</name>
<keyword evidence="1" id="KW-0479">Metal-binding</keyword>
<keyword evidence="5" id="KW-1185">Reference proteome</keyword>
<dbReference type="InterPro" id="IPR045189">
    <property type="entry name" value="UBR4-like"/>
</dbReference>
<feature type="domain" description="E3 ubiquitin ligase UBR4 C-terminal" evidence="3">
    <location>
        <begin position="1"/>
        <end position="561"/>
    </location>
</feature>
<feature type="region of interest" description="UBR4 E3 catalytic module" evidence="1">
    <location>
        <begin position="280"/>
        <end position="690"/>
    </location>
</feature>
<dbReference type="Proteomes" id="UP001608902">
    <property type="component" value="Unassembled WGS sequence"/>
</dbReference>
<keyword evidence="1" id="KW-0862">Zinc</keyword>
<sequence length="690" mass="77145">MVIVYRMRGLLGDATEPFITNFSDADHKESMDDAQLRMARLMGDCVRDFGTIISSLDTVELTGDGKKLLKELHRLLAYCVKVEKNRHLLIENKAVRRFLRVFEIVHRLGVRDADCDALALNYLELVRALLVDVLAKDEAEESAGGASFEQMSWLLELSVNGEAEGGLSGPLWESVTSLIPNLCVGNTESMDALVEIFRSCCDWEKIDTDRSFREVMTKKLDTLCVITASIYASAPGARLKNRLLKAGLIEGACHYLAANHPSLYNLSVEGPEWKQFLAKPSLKYVLRFMEGMAAHHKPSQIAIAEKSLPILHRLEQISSSEHIGTFAEDVIEALKESEEVAAQIERVRQETKAKKRQLAMAMRQKQLSKMGMAVGKKGVVKVTSRKVVNEPEVKTDSLESCCICREELGSSEKIMMVYAFASRQELKTTLNGRNFSFYSVSQLNFVHLDCHITAIRVAGSRDEWASAALHNANTKCNILVPVWSKNTKDAAMNHAVLRLISDLDAAVGFGALTLDTVTLDITELISRFVRFLSFSELSQGGGRESNLQYLCVLILLGLHVKANNPEMVMAPPQSLEHQMCACLVLESTAEWNEHRVSRIREIKNSLPRWETAKHTLMVWAVVNHFQNVILNTSGADRVSYIRENIARIIERCPAFVIEFDTALSQCGNFATFLSLNELQADFNGLDDMLD</sequence>
<reference evidence="4 5" key="1">
    <citation type="submission" date="2024-08" db="EMBL/GenBank/DDBJ databases">
        <title>Gnathostoma spinigerum genome.</title>
        <authorList>
            <person name="Gonzalez-Bertolin B."/>
            <person name="Monzon S."/>
            <person name="Zaballos A."/>
            <person name="Jimenez P."/>
            <person name="Dekumyoy P."/>
            <person name="Varona S."/>
            <person name="Cuesta I."/>
            <person name="Sumanam S."/>
            <person name="Adisakwattana P."/>
            <person name="Gasser R.B."/>
            <person name="Hernandez-Gonzalez A."/>
            <person name="Young N.D."/>
            <person name="Perteguer M.J."/>
        </authorList>
    </citation>
    <scope>NUCLEOTIDE SEQUENCE [LARGE SCALE GENOMIC DNA]</scope>
    <source>
        <strain evidence="4">AL3</strain>
        <tissue evidence="4">Liver</tissue>
    </source>
</reference>
<dbReference type="PANTHER" id="PTHR21725:SF1">
    <property type="entry name" value="E3 UBIQUITIN-PROTEIN LIGASE UBR4"/>
    <property type="match status" value="1"/>
</dbReference>
<evidence type="ECO:0000259" key="3">
    <source>
        <dbReference type="Pfam" id="PF13764"/>
    </source>
</evidence>